<name>A0A7S1AG96_NOCSC</name>
<reference evidence="4" key="1">
    <citation type="submission" date="2021-01" db="EMBL/GenBank/DDBJ databases">
        <authorList>
            <person name="Corre E."/>
            <person name="Pelletier E."/>
            <person name="Niang G."/>
            <person name="Scheremetjew M."/>
            <person name="Finn R."/>
            <person name="Kale V."/>
            <person name="Holt S."/>
            <person name="Cochrane G."/>
            <person name="Meng A."/>
            <person name="Brown T."/>
            <person name="Cohen L."/>
        </authorList>
    </citation>
    <scope>NUCLEOTIDE SEQUENCE</scope>
</reference>
<dbReference type="PANTHER" id="PTHR32385">
    <property type="entry name" value="MANNOSYL PHOSPHORYLINOSITOL CERAMIDE SYNTHASE"/>
    <property type="match status" value="1"/>
</dbReference>
<dbReference type="AlphaFoldDB" id="A0A7S1AG96"/>
<feature type="compositionally biased region" description="Basic and acidic residues" evidence="3">
    <location>
        <begin position="1"/>
        <end position="24"/>
    </location>
</feature>
<dbReference type="GO" id="GO:0016020">
    <property type="term" value="C:membrane"/>
    <property type="evidence" value="ECO:0007669"/>
    <property type="project" value="GOC"/>
</dbReference>
<proteinExistence type="predicted"/>
<keyword evidence="1" id="KW-0808">Transferase</keyword>
<dbReference type="PANTHER" id="PTHR32385:SF15">
    <property type="entry name" value="INOSITOL PHOSPHOCERAMIDE MANNOSYLTRANSFERASE 1"/>
    <property type="match status" value="1"/>
</dbReference>
<evidence type="ECO:0000313" key="4">
    <source>
        <dbReference type="EMBL" id="CAD8853278.1"/>
    </source>
</evidence>
<feature type="region of interest" description="Disordered" evidence="3">
    <location>
        <begin position="1"/>
        <end position="32"/>
    </location>
</feature>
<protein>
    <recommendedName>
        <fullName evidence="5">Alpha 1,4-glycosyltransferase domain-containing protein</fullName>
    </recommendedName>
</protein>
<dbReference type="Pfam" id="PF04488">
    <property type="entry name" value="Gly_transf_sug"/>
    <property type="match status" value="1"/>
</dbReference>
<dbReference type="GO" id="GO:0051999">
    <property type="term" value="P:mannosyl-inositol phosphorylceramide biosynthetic process"/>
    <property type="evidence" value="ECO:0007669"/>
    <property type="project" value="TreeGrafter"/>
</dbReference>
<dbReference type="Gene3D" id="3.90.550.20">
    <property type="match status" value="1"/>
</dbReference>
<dbReference type="InterPro" id="IPR029044">
    <property type="entry name" value="Nucleotide-diphossugar_trans"/>
</dbReference>
<dbReference type="SUPFAM" id="SSF53448">
    <property type="entry name" value="Nucleotide-diphospho-sugar transferases"/>
    <property type="match status" value="1"/>
</dbReference>
<gene>
    <name evidence="4" type="ORF">NSCI0253_LOCUS27628</name>
</gene>
<evidence type="ECO:0000256" key="2">
    <source>
        <dbReference type="SAM" id="Coils"/>
    </source>
</evidence>
<dbReference type="GO" id="GO:0000030">
    <property type="term" value="F:mannosyltransferase activity"/>
    <property type="evidence" value="ECO:0007669"/>
    <property type="project" value="TreeGrafter"/>
</dbReference>
<keyword evidence="2" id="KW-0175">Coiled coil</keyword>
<accession>A0A7S1AG96</accession>
<dbReference type="InterPro" id="IPR007577">
    <property type="entry name" value="GlycoTrfase_DXD_sugar-bd_CS"/>
</dbReference>
<sequence length="1008" mass="114547">MVPDQRGRETTTVRDHDASREHRSASRTASSGAFHSSLLQTLREDAAMYTQRLHETERQIAIEERRLKLEAELLQETSAKKKRNKKKKRRGTSQGVVRTCEPPWVATLGHANEAFSGQNTLGTSGGAPCQKVTDLNVVIIKEKAAFPAELPKVATVGSVGDATVEDARSDSDEKPSHESSGLPCLNACREDLSTDDSEHCMRILDFERAEASSPLRGCPAEETANQNVCLGLSQVGDFNNGLVEGSPETPRRPTCSLPTDEVEKEPFVFPQLIIQPICEFDHWDRQECAVQNTEEWRQLCTHQRRGVIPKLLHQIWIGPKEPPCLWLDTFRIDYISKYPDWTYQLWTEDEVRRLSLLNRDIYEEEHMWQCKADILRLEVLWQHGGLYVDADMISVEGRSLEKLLDVGRETGFVMAYEPDTKDKPYSILGNSVIACTPHHPLIMMLMLYLKQTYHAKRHIVEVFAVTGPVMYTKCLIDSNMPLTIAAQELLYPAFHYIPNPDAIDFSRFTECLMFQFGYTCSGLEGYVKRKNRCRKARKCYHHSRSSWPFGEFRPLLQLHDVEWECQHEPAISGIPRVIHQLVWDGVDSCSDPVRWRETWWSGFRNKHLGFEYRAWSKKDLMGRKWFCANLYLEPLDDQASLALMLEVLFNEGGFFVPLSTLYTADHELNHTLNMSPGADFLEAGAGIVGAVKGSPGCYKRLMEVYDGGSAGIMPFEQFDPDVVRMGFWDGTVSQCMFAAQTQSLGAGQIVALADQGGDGCLERACLQWAYECQVACLAPHGQIDPRMFQHGVVFVTDYDFFQLRNLQVELPGLLCRLHQKEWDAMLFGCEWETGSDEVVLFEVTPGGRPRHCHVVGVVVNFPNARDTKLLKQVFARCITDDGFDAEPFFSEQRLALMFGAEKYSGSLEYARLCRVLPLVQHCFSSLARHKVDVDTDDRQTNGNRMKGFRHGSMLFELSVETHGNTLFRGWNANNSMICELKMDGRHIEWMRVYRNNAVTFEALDEAVP</sequence>
<dbReference type="EMBL" id="HBFQ01038965">
    <property type="protein sequence ID" value="CAD8853278.1"/>
    <property type="molecule type" value="Transcribed_RNA"/>
</dbReference>
<evidence type="ECO:0008006" key="5">
    <source>
        <dbReference type="Google" id="ProtNLM"/>
    </source>
</evidence>
<evidence type="ECO:0000256" key="3">
    <source>
        <dbReference type="SAM" id="MobiDB-lite"/>
    </source>
</evidence>
<evidence type="ECO:0000256" key="1">
    <source>
        <dbReference type="ARBA" id="ARBA00022679"/>
    </source>
</evidence>
<dbReference type="InterPro" id="IPR051706">
    <property type="entry name" value="Glycosyltransferase_domain"/>
</dbReference>
<feature type="coiled-coil region" evidence="2">
    <location>
        <begin position="39"/>
        <end position="66"/>
    </location>
</feature>
<organism evidence="4">
    <name type="scientific">Noctiluca scintillans</name>
    <name type="common">Sea sparkle</name>
    <name type="synonym">Red tide dinoflagellate</name>
    <dbReference type="NCBI Taxonomy" id="2966"/>
    <lineage>
        <taxon>Eukaryota</taxon>
        <taxon>Sar</taxon>
        <taxon>Alveolata</taxon>
        <taxon>Dinophyceae</taxon>
        <taxon>Noctilucales</taxon>
        <taxon>Noctilucaceae</taxon>
        <taxon>Noctiluca</taxon>
    </lineage>
</organism>